<dbReference type="SUPFAM" id="SSF53850">
    <property type="entry name" value="Periplasmic binding protein-like II"/>
    <property type="match status" value="1"/>
</dbReference>
<reference evidence="1" key="1">
    <citation type="submission" date="2020-10" db="EMBL/GenBank/DDBJ databases">
        <authorList>
            <person name="Gilroy R."/>
        </authorList>
    </citation>
    <scope>NUCLEOTIDE SEQUENCE</scope>
    <source>
        <strain evidence="1">ChiBcec15-4380</strain>
    </source>
</reference>
<evidence type="ECO:0000313" key="2">
    <source>
        <dbReference type="Proteomes" id="UP000824239"/>
    </source>
</evidence>
<dbReference type="InterPro" id="IPR006059">
    <property type="entry name" value="SBP"/>
</dbReference>
<dbReference type="AlphaFoldDB" id="A0A9D1DIU7"/>
<sequence length="201" mass="22072">MSSPCGSVAPLSTGLTDDGVQRSLIAGTCAMTTNGAWNIGTCLEEARNSGLNYGIAVLPYMKEKVTICTGGPNVVFSQTEHPEEAMEFIKWYSSEENSWDGLIAKGIWMPITDQYYTNEEMTKKWLENPSYPAYEESKPVLCDYVRDYAVPTSWYYVNNTTDFNALLGSILGNVWTGKTTAAEAIAENYDALVAAYEGFGA</sequence>
<protein>
    <submittedName>
        <fullName evidence="1">Extracellular solute-binding protein</fullName>
    </submittedName>
</protein>
<dbReference type="Proteomes" id="UP000824239">
    <property type="component" value="Unassembled WGS sequence"/>
</dbReference>
<name>A0A9D1DIU7_9FIRM</name>
<comment type="caution">
    <text evidence="1">The sequence shown here is derived from an EMBL/GenBank/DDBJ whole genome shotgun (WGS) entry which is preliminary data.</text>
</comment>
<organism evidence="1 2">
    <name type="scientific">Candidatus Avoscillospira avicola</name>
    <dbReference type="NCBI Taxonomy" id="2840706"/>
    <lineage>
        <taxon>Bacteria</taxon>
        <taxon>Bacillati</taxon>
        <taxon>Bacillota</taxon>
        <taxon>Clostridia</taxon>
        <taxon>Eubacteriales</taxon>
        <taxon>Oscillospiraceae</taxon>
        <taxon>Oscillospiraceae incertae sedis</taxon>
        <taxon>Candidatus Avoscillospira</taxon>
    </lineage>
</organism>
<dbReference type="EMBL" id="DVHE01000068">
    <property type="protein sequence ID" value="HIR51390.1"/>
    <property type="molecule type" value="Genomic_DNA"/>
</dbReference>
<reference evidence="1" key="2">
    <citation type="journal article" date="2021" name="PeerJ">
        <title>Extensive microbial diversity within the chicken gut microbiome revealed by metagenomics and culture.</title>
        <authorList>
            <person name="Gilroy R."/>
            <person name="Ravi A."/>
            <person name="Getino M."/>
            <person name="Pursley I."/>
            <person name="Horton D.L."/>
            <person name="Alikhan N.F."/>
            <person name="Baker D."/>
            <person name="Gharbi K."/>
            <person name="Hall N."/>
            <person name="Watson M."/>
            <person name="Adriaenssens E.M."/>
            <person name="Foster-Nyarko E."/>
            <person name="Jarju S."/>
            <person name="Secka A."/>
            <person name="Antonio M."/>
            <person name="Oren A."/>
            <person name="Chaudhuri R.R."/>
            <person name="La Ragione R."/>
            <person name="Hildebrand F."/>
            <person name="Pallen M.J."/>
        </authorList>
    </citation>
    <scope>NUCLEOTIDE SEQUENCE</scope>
    <source>
        <strain evidence="1">ChiBcec15-4380</strain>
    </source>
</reference>
<dbReference type="Gene3D" id="3.40.190.10">
    <property type="entry name" value="Periplasmic binding protein-like II"/>
    <property type="match status" value="1"/>
</dbReference>
<gene>
    <name evidence="1" type="ORF">IAA53_08990</name>
</gene>
<proteinExistence type="predicted"/>
<dbReference type="Pfam" id="PF13416">
    <property type="entry name" value="SBP_bac_8"/>
    <property type="match status" value="1"/>
</dbReference>
<evidence type="ECO:0000313" key="1">
    <source>
        <dbReference type="EMBL" id="HIR51390.1"/>
    </source>
</evidence>
<accession>A0A9D1DIU7</accession>